<sequence length="278" mass="31348">MQDWHTVAEVEAILNHLSQFHLDERRVLPAGTVASSFAMLFRRLLSVTINSLSFKCYALNEATTTSECSKVSVRRKAKSVDSFTSSGRHFLVQLRQLISLKFPSPSSTSAIDDEIKAMLLDPLISAKAADLKRQEHRIAFELLGATPGAACPIVEEEVEEEDDDEEFRALLMVDGPQNQLSVYLLKLYHHVNILEWFRDVGQAKYPAASFLARIYLGHQPPSPQALGASLLRFTAQEKAEWMAQAAERAEKRCLLHHNWQYYQQLSTDAERSSTDDVV</sequence>
<accession>A0ACC0VQJ6</accession>
<dbReference type="Proteomes" id="UP001163321">
    <property type="component" value="Chromosome 8"/>
</dbReference>
<evidence type="ECO:0000313" key="1">
    <source>
        <dbReference type="EMBL" id="KAI9908209.1"/>
    </source>
</evidence>
<name>A0ACC0VQJ6_9STRA</name>
<comment type="caution">
    <text evidence="1">The sequence shown here is derived from an EMBL/GenBank/DDBJ whole genome shotgun (WGS) entry which is preliminary data.</text>
</comment>
<keyword evidence="2" id="KW-1185">Reference proteome</keyword>
<reference evidence="1 2" key="1">
    <citation type="journal article" date="2022" name="bioRxiv">
        <title>The genome of the oomycete Peronosclerospora sorghi, a cosmopolitan pathogen of maize and sorghum, is inflated with dispersed pseudogenes.</title>
        <authorList>
            <person name="Fletcher K."/>
            <person name="Martin F."/>
            <person name="Isakeit T."/>
            <person name="Cavanaugh K."/>
            <person name="Magill C."/>
            <person name="Michelmore R."/>
        </authorList>
    </citation>
    <scope>NUCLEOTIDE SEQUENCE [LARGE SCALE GENOMIC DNA]</scope>
    <source>
        <strain evidence="1">P6</strain>
    </source>
</reference>
<proteinExistence type="predicted"/>
<dbReference type="EMBL" id="CM047587">
    <property type="protein sequence ID" value="KAI9908209.1"/>
    <property type="molecule type" value="Genomic_DNA"/>
</dbReference>
<gene>
    <name evidence="1" type="ORF">PsorP6_003688</name>
</gene>
<organism evidence="1 2">
    <name type="scientific">Peronosclerospora sorghi</name>
    <dbReference type="NCBI Taxonomy" id="230839"/>
    <lineage>
        <taxon>Eukaryota</taxon>
        <taxon>Sar</taxon>
        <taxon>Stramenopiles</taxon>
        <taxon>Oomycota</taxon>
        <taxon>Peronosporomycetes</taxon>
        <taxon>Peronosporales</taxon>
        <taxon>Peronosporaceae</taxon>
        <taxon>Peronosclerospora</taxon>
    </lineage>
</organism>
<evidence type="ECO:0000313" key="2">
    <source>
        <dbReference type="Proteomes" id="UP001163321"/>
    </source>
</evidence>
<protein>
    <submittedName>
        <fullName evidence="1">Uncharacterized protein</fullName>
    </submittedName>
</protein>